<evidence type="ECO:0000313" key="3">
    <source>
        <dbReference type="Proteomes" id="UP000001589"/>
    </source>
</evidence>
<gene>
    <name evidence="2" type="ordered locus">P9515_03921</name>
</gene>
<evidence type="ECO:0000313" key="2">
    <source>
        <dbReference type="EMBL" id="ABM71601.1"/>
    </source>
</evidence>
<accession>A2BUZ0</accession>
<keyword evidence="1" id="KW-0812">Transmembrane</keyword>
<dbReference type="HOGENOM" id="CLU_3397936_0_0_3"/>
<organism evidence="2 3">
    <name type="scientific">Prochlorococcus marinus (strain MIT 9515)</name>
    <dbReference type="NCBI Taxonomy" id="167542"/>
    <lineage>
        <taxon>Bacteria</taxon>
        <taxon>Bacillati</taxon>
        <taxon>Cyanobacteriota</taxon>
        <taxon>Cyanophyceae</taxon>
        <taxon>Synechococcales</taxon>
        <taxon>Prochlorococcaceae</taxon>
        <taxon>Prochlorococcus</taxon>
    </lineage>
</organism>
<keyword evidence="1" id="KW-1133">Transmembrane helix</keyword>
<dbReference type="AlphaFoldDB" id="A2BUZ0"/>
<sequence>MSIFNMDFIKKNKILSLMAAIAILSFILEKAGMIYP</sequence>
<reference evidence="2 3" key="1">
    <citation type="journal article" date="2007" name="PLoS Genet.">
        <title>Patterns and implications of gene gain and loss in the evolution of Prochlorococcus.</title>
        <authorList>
            <person name="Kettler G.C."/>
            <person name="Martiny A.C."/>
            <person name="Huang K."/>
            <person name="Zucker J."/>
            <person name="Coleman M.L."/>
            <person name="Rodrigue S."/>
            <person name="Chen F."/>
            <person name="Lapidus A."/>
            <person name="Ferriera S."/>
            <person name="Johnson J."/>
            <person name="Steglich C."/>
            <person name="Church G.M."/>
            <person name="Richardson P."/>
            <person name="Chisholm S.W."/>
        </authorList>
    </citation>
    <scope>NUCLEOTIDE SEQUENCE [LARGE SCALE GENOMIC DNA]</scope>
    <source>
        <strain evidence="2 3">MIT 9515</strain>
    </source>
</reference>
<proteinExistence type="predicted"/>
<dbReference type="Proteomes" id="UP000001589">
    <property type="component" value="Chromosome"/>
</dbReference>
<keyword evidence="1" id="KW-0472">Membrane</keyword>
<dbReference type="KEGG" id="pmc:P9515_03921"/>
<protein>
    <submittedName>
        <fullName evidence="2">Uncharacterized protein</fullName>
    </submittedName>
</protein>
<dbReference type="STRING" id="167542.P9515_03921"/>
<feature type="transmembrane region" description="Helical" evidence="1">
    <location>
        <begin position="14"/>
        <end position="35"/>
    </location>
</feature>
<evidence type="ECO:0000256" key="1">
    <source>
        <dbReference type="SAM" id="Phobius"/>
    </source>
</evidence>
<name>A2BUZ0_PROM5</name>
<dbReference type="EMBL" id="CP000552">
    <property type="protein sequence ID" value="ABM71601.1"/>
    <property type="molecule type" value="Genomic_DNA"/>
</dbReference>